<keyword evidence="5" id="KW-1185">Reference proteome</keyword>
<protein>
    <submittedName>
        <fullName evidence="3">Uncharacterized protein</fullName>
    </submittedName>
</protein>
<keyword evidence="2" id="KW-0812">Transmembrane</keyword>
<feature type="compositionally biased region" description="Basic and acidic residues" evidence="1">
    <location>
        <begin position="239"/>
        <end position="259"/>
    </location>
</feature>
<reference evidence="3" key="3">
    <citation type="submission" date="2016-07" db="EMBL/GenBank/DDBJ databases">
        <title>Evolution of pathogenesis and genome organization in the Tremellales.</title>
        <authorList>
            <person name="Cuomo C."/>
            <person name="Litvintseva A."/>
            <person name="Heitman J."/>
            <person name="Chen Y."/>
            <person name="Sun S."/>
            <person name="Springer D."/>
            <person name="Dromer F."/>
            <person name="Young S."/>
            <person name="Zeng Q."/>
            <person name="Chapman S."/>
            <person name="Gujja S."/>
            <person name="Saif S."/>
            <person name="Birren B."/>
        </authorList>
    </citation>
    <scope>NUCLEOTIDE SEQUENCE</scope>
    <source>
        <strain evidence="3">CBS 10737</strain>
    </source>
</reference>
<organism evidence="3">
    <name type="scientific">Kwoniella pini CBS 10737</name>
    <dbReference type="NCBI Taxonomy" id="1296096"/>
    <lineage>
        <taxon>Eukaryota</taxon>
        <taxon>Fungi</taxon>
        <taxon>Dikarya</taxon>
        <taxon>Basidiomycota</taxon>
        <taxon>Agaricomycotina</taxon>
        <taxon>Tremellomycetes</taxon>
        <taxon>Tremellales</taxon>
        <taxon>Cryptococcaceae</taxon>
        <taxon>Kwoniella</taxon>
    </lineage>
</organism>
<dbReference type="EMBL" id="CP144519">
    <property type="protein sequence ID" value="WWC66211.1"/>
    <property type="molecule type" value="Genomic_DNA"/>
</dbReference>
<proteinExistence type="predicted"/>
<name>A0A1B9IDX5_9TREE</name>
<sequence>MAASDSDSSDLRKKRRLRHGKDRKRRHRQSSRPESESDSKQGSPRRGSGRSSEEAHKRKRESRRRNDYSSSVKEFKTGRGEEIAKKCSHFRYFMLYTSGGWLGDLLITLTDLTGIWEFTFLIILFIISWIILRISQIEITLILGHIFDLIIPLQHQIDSNKQLAHLNHLEQYWPIFLIGLIIEFSSFILVHPDLFTLIACVETLILTTLWLGRDKNGKFLTEKFGGKKVKSSGNGNGDLLDRPRSNRDNDGRSNEPDNLKRKKNRHNDDTGNRSNNPNQERDTDRNDLSNNNKNDDGDSESKKDGTGLNKPAETKSDDDTTAGVKGKHPYDSRGFDGNLMPIRKKLPNGPEKRRKSRRG</sequence>
<reference evidence="4" key="4">
    <citation type="submission" date="2024-02" db="EMBL/GenBank/DDBJ databases">
        <title>Comparative genomics of Cryptococcus and Kwoniella reveals pathogenesis evolution and contrasting modes of karyotype evolution via chromosome fusion or intercentromeric recombination.</title>
        <authorList>
            <person name="Coelho M.A."/>
            <person name="David-Palma M."/>
            <person name="Shea T."/>
            <person name="Bowers K."/>
            <person name="McGinley-Smith S."/>
            <person name="Mohammad A.W."/>
            <person name="Gnirke A."/>
            <person name="Yurkov A.M."/>
            <person name="Nowrousian M."/>
            <person name="Sun S."/>
            <person name="Cuomo C.A."/>
            <person name="Heitman J."/>
        </authorList>
    </citation>
    <scope>NUCLEOTIDE SEQUENCE</scope>
    <source>
        <strain evidence="4">CBS 10737</strain>
    </source>
</reference>
<evidence type="ECO:0000313" key="5">
    <source>
        <dbReference type="Proteomes" id="UP000094020"/>
    </source>
</evidence>
<gene>
    <name evidence="3" type="ORF">I206_01215</name>
    <name evidence="4" type="ORF">I206_100112</name>
</gene>
<dbReference type="GeneID" id="30169584"/>
<feature type="region of interest" description="Disordered" evidence="1">
    <location>
        <begin position="225"/>
        <end position="359"/>
    </location>
</feature>
<feature type="compositionally biased region" description="Basic residues" evidence="1">
    <location>
        <begin position="342"/>
        <end position="359"/>
    </location>
</feature>
<feature type="region of interest" description="Disordered" evidence="1">
    <location>
        <begin position="1"/>
        <end position="73"/>
    </location>
</feature>
<dbReference type="RefSeq" id="XP_019015127.1">
    <property type="nucleotide sequence ID" value="XM_019152989.1"/>
</dbReference>
<feature type="compositionally biased region" description="Basic residues" evidence="1">
    <location>
        <begin position="12"/>
        <end position="30"/>
    </location>
</feature>
<evidence type="ECO:0000256" key="1">
    <source>
        <dbReference type="SAM" id="MobiDB-lite"/>
    </source>
</evidence>
<evidence type="ECO:0000313" key="3">
    <source>
        <dbReference type="EMBL" id="OCF53908.1"/>
    </source>
</evidence>
<evidence type="ECO:0000256" key="2">
    <source>
        <dbReference type="SAM" id="Phobius"/>
    </source>
</evidence>
<keyword evidence="2" id="KW-0472">Membrane</keyword>
<evidence type="ECO:0000313" key="4">
    <source>
        <dbReference type="EMBL" id="WWC66211.1"/>
    </source>
</evidence>
<feature type="compositionally biased region" description="Basic and acidic residues" evidence="1">
    <location>
        <begin position="279"/>
        <end position="305"/>
    </location>
</feature>
<dbReference type="STRING" id="1296096.A0A1B9IDX5"/>
<reference evidence="4" key="2">
    <citation type="submission" date="2013-07" db="EMBL/GenBank/DDBJ databases">
        <authorList>
            <consortium name="The Broad Institute Genome Sequencing Platform"/>
            <person name="Cuomo C."/>
            <person name="Litvintseva A."/>
            <person name="Chen Y."/>
            <person name="Heitman J."/>
            <person name="Sun S."/>
            <person name="Springer D."/>
            <person name="Dromer F."/>
            <person name="Young S.K."/>
            <person name="Zeng Q."/>
            <person name="Gargeya S."/>
            <person name="Fitzgerald M."/>
            <person name="Abouelleil A."/>
            <person name="Alvarado L."/>
            <person name="Berlin A.M."/>
            <person name="Chapman S.B."/>
            <person name="Dewar J."/>
            <person name="Goldberg J."/>
            <person name="Griggs A."/>
            <person name="Gujja S."/>
            <person name="Hansen M."/>
            <person name="Howarth C."/>
            <person name="Imamovic A."/>
            <person name="Larimer J."/>
            <person name="McCowan C."/>
            <person name="Murphy C."/>
            <person name="Pearson M."/>
            <person name="Priest M."/>
            <person name="Roberts A."/>
            <person name="Saif S."/>
            <person name="Shea T."/>
            <person name="Sykes S."/>
            <person name="Wortman J."/>
            <person name="Nusbaum C."/>
            <person name="Birren B."/>
        </authorList>
    </citation>
    <scope>NUCLEOTIDE SEQUENCE</scope>
    <source>
        <strain evidence="4">CBS 10737</strain>
    </source>
</reference>
<dbReference type="KEGG" id="kpin:30169584"/>
<keyword evidence="2" id="KW-1133">Transmembrane helix</keyword>
<feature type="transmembrane region" description="Helical" evidence="2">
    <location>
        <begin position="171"/>
        <end position="188"/>
    </location>
</feature>
<dbReference type="Proteomes" id="UP000094020">
    <property type="component" value="Chromosome 1"/>
</dbReference>
<accession>A0A1B9IDX5</accession>
<dbReference type="OrthoDB" id="2564823at2759"/>
<dbReference type="AlphaFoldDB" id="A0A1B9IDX5"/>
<reference evidence="3" key="1">
    <citation type="submission" date="2013-07" db="EMBL/GenBank/DDBJ databases">
        <title>The Genome Sequence of Cryptococcus pinus CBS10737.</title>
        <authorList>
            <consortium name="The Broad Institute Genome Sequencing Platform"/>
            <person name="Cuomo C."/>
            <person name="Litvintseva A."/>
            <person name="Chen Y."/>
            <person name="Heitman J."/>
            <person name="Sun S."/>
            <person name="Springer D."/>
            <person name="Dromer F."/>
            <person name="Young S.K."/>
            <person name="Zeng Q."/>
            <person name="Gargeya S."/>
            <person name="Fitzgerald M."/>
            <person name="Abouelleil A."/>
            <person name="Alvarado L."/>
            <person name="Berlin A.M."/>
            <person name="Chapman S.B."/>
            <person name="Dewar J."/>
            <person name="Goldberg J."/>
            <person name="Griggs A."/>
            <person name="Gujja S."/>
            <person name="Hansen M."/>
            <person name="Howarth C."/>
            <person name="Imamovic A."/>
            <person name="Larimer J."/>
            <person name="McCowan C."/>
            <person name="Murphy C."/>
            <person name="Pearson M."/>
            <person name="Priest M."/>
            <person name="Roberts A."/>
            <person name="Saif S."/>
            <person name="Shea T."/>
            <person name="Sykes S."/>
            <person name="Wortman J."/>
            <person name="Nusbaum C."/>
            <person name="Birren B."/>
        </authorList>
    </citation>
    <scope>NUCLEOTIDE SEQUENCE [LARGE SCALE GENOMIC DNA]</scope>
    <source>
        <strain evidence="3">CBS 10737</strain>
    </source>
</reference>
<feature type="transmembrane region" description="Helical" evidence="2">
    <location>
        <begin position="115"/>
        <end position="132"/>
    </location>
</feature>
<dbReference type="EMBL" id="KI894007">
    <property type="protein sequence ID" value="OCF53908.1"/>
    <property type="molecule type" value="Genomic_DNA"/>
</dbReference>
<feature type="transmembrane region" description="Helical" evidence="2">
    <location>
        <begin position="194"/>
        <end position="212"/>
    </location>
</feature>